<dbReference type="EMBL" id="LUUK01000026">
    <property type="protein sequence ID" value="OAI26616.1"/>
    <property type="molecule type" value="Genomic_DNA"/>
</dbReference>
<accession>A0A177P8J0</accession>
<dbReference type="InterPro" id="IPR010987">
    <property type="entry name" value="Glutathione-S-Trfase_C-like"/>
</dbReference>
<proteinExistence type="predicted"/>
<dbReference type="SFLD" id="SFLDS00019">
    <property type="entry name" value="Glutathione_Transferase_(cytos"/>
    <property type="match status" value="1"/>
</dbReference>
<dbReference type="STRING" id="702114.A1355_18720"/>
<dbReference type="Pfam" id="PF13410">
    <property type="entry name" value="GST_C_2"/>
    <property type="match status" value="1"/>
</dbReference>
<dbReference type="OrthoDB" id="9813092at2"/>
<dbReference type="PROSITE" id="PS50405">
    <property type="entry name" value="GST_CTER"/>
    <property type="match status" value="1"/>
</dbReference>
<dbReference type="Pfam" id="PF13417">
    <property type="entry name" value="GST_N_3"/>
    <property type="match status" value="1"/>
</dbReference>
<dbReference type="Gene3D" id="1.20.1050.10">
    <property type="match status" value="1"/>
</dbReference>
<evidence type="ECO:0000259" key="2">
    <source>
        <dbReference type="PROSITE" id="PS50405"/>
    </source>
</evidence>
<dbReference type="RefSeq" id="WP_064024724.1">
    <property type="nucleotide sequence ID" value="NZ_LUUK01000026.1"/>
</dbReference>
<dbReference type="InterPro" id="IPR040079">
    <property type="entry name" value="Glutathione_S-Trfase"/>
</dbReference>
<dbReference type="PANTHER" id="PTHR43968">
    <property type="match status" value="1"/>
</dbReference>
<dbReference type="SUPFAM" id="SSF47616">
    <property type="entry name" value="GST C-terminal domain-like"/>
    <property type="match status" value="1"/>
</dbReference>
<dbReference type="InterPro" id="IPR050983">
    <property type="entry name" value="GST_Omega/HSP26"/>
</dbReference>
<gene>
    <name evidence="3" type="ORF">A1355_18720</name>
</gene>
<sequence length="214" mass="24166">MSAFPILYSFRRCPYAMRARLALAAAGVVVELREVQLRQKPAVLLAISPKATVPVLLTETGEVIDESLDIMFWALRRSDPEGWLAGTDSARTLIARNDGEFKHWLDRYKYADRYPEHSQTDYRRRGEAFLTALDDRLRGSAYLRGDRFGLADAAIAPFVRQFAAVDSAWFEAAAYPALRRWLSEFLASTRFAGIMHGYSAWQPDAAPVWFGGLI</sequence>
<reference evidence="4" key="1">
    <citation type="submission" date="2016-03" db="EMBL/GenBank/DDBJ databases">
        <authorList>
            <person name="Heylen K."/>
            <person name="De Vos P."/>
            <person name="Vekeman B."/>
        </authorList>
    </citation>
    <scope>NUCLEOTIDE SEQUENCE [LARGE SCALE GENOMIC DNA]</scope>
    <source>
        <strain evidence="4">R-45383</strain>
    </source>
</reference>
<comment type="caution">
    <text evidence="3">The sequence shown here is derived from an EMBL/GenBank/DDBJ whole genome shotgun (WGS) entry which is preliminary data.</text>
</comment>
<organism evidence="3 4">
    <name type="scientific">Methylomonas koyamae</name>
    <dbReference type="NCBI Taxonomy" id="702114"/>
    <lineage>
        <taxon>Bacteria</taxon>
        <taxon>Pseudomonadati</taxon>
        <taxon>Pseudomonadota</taxon>
        <taxon>Gammaproteobacteria</taxon>
        <taxon>Methylococcales</taxon>
        <taxon>Methylococcaceae</taxon>
        <taxon>Methylomonas</taxon>
    </lineage>
</organism>
<keyword evidence="3" id="KW-0808">Transferase</keyword>
<dbReference type="GO" id="GO:0005737">
    <property type="term" value="C:cytoplasm"/>
    <property type="evidence" value="ECO:0007669"/>
    <property type="project" value="TreeGrafter"/>
</dbReference>
<dbReference type="Gene3D" id="3.40.30.10">
    <property type="entry name" value="Glutaredoxin"/>
    <property type="match status" value="1"/>
</dbReference>
<protein>
    <submittedName>
        <fullName evidence="3">Glutathione S-transferase</fullName>
    </submittedName>
</protein>
<name>A0A177P8J0_9GAMM</name>
<feature type="domain" description="GST N-terminal" evidence="1">
    <location>
        <begin position="3"/>
        <end position="82"/>
    </location>
</feature>
<dbReference type="Proteomes" id="UP000077628">
    <property type="component" value="Unassembled WGS sequence"/>
</dbReference>
<dbReference type="AlphaFoldDB" id="A0A177P8J0"/>
<dbReference type="SFLD" id="SFLDG00358">
    <property type="entry name" value="Main_(cytGST)"/>
    <property type="match status" value="1"/>
</dbReference>
<dbReference type="SUPFAM" id="SSF52833">
    <property type="entry name" value="Thioredoxin-like"/>
    <property type="match status" value="1"/>
</dbReference>
<evidence type="ECO:0000313" key="3">
    <source>
        <dbReference type="EMBL" id="OAI26616.1"/>
    </source>
</evidence>
<feature type="domain" description="GST C-terminal" evidence="2">
    <location>
        <begin position="73"/>
        <end position="207"/>
    </location>
</feature>
<dbReference type="CDD" id="cd03196">
    <property type="entry name" value="GST_C_5"/>
    <property type="match status" value="1"/>
</dbReference>
<evidence type="ECO:0000313" key="4">
    <source>
        <dbReference type="Proteomes" id="UP000077628"/>
    </source>
</evidence>
<dbReference type="InterPro" id="IPR004045">
    <property type="entry name" value="Glutathione_S-Trfase_N"/>
</dbReference>
<dbReference type="GO" id="GO:0016740">
    <property type="term" value="F:transferase activity"/>
    <property type="evidence" value="ECO:0007669"/>
    <property type="project" value="UniProtKB-KW"/>
</dbReference>
<evidence type="ECO:0000259" key="1">
    <source>
        <dbReference type="PROSITE" id="PS50404"/>
    </source>
</evidence>
<keyword evidence="4" id="KW-1185">Reference proteome</keyword>
<dbReference type="InterPro" id="IPR036282">
    <property type="entry name" value="Glutathione-S-Trfase_C_sf"/>
</dbReference>
<dbReference type="PROSITE" id="PS50404">
    <property type="entry name" value="GST_NTER"/>
    <property type="match status" value="1"/>
</dbReference>
<dbReference type="InterPro" id="IPR036249">
    <property type="entry name" value="Thioredoxin-like_sf"/>
</dbReference>
<dbReference type="PANTHER" id="PTHR43968:SF6">
    <property type="entry name" value="GLUTATHIONE S-TRANSFERASE OMEGA"/>
    <property type="match status" value="1"/>
</dbReference>